<accession>A0A1H5V0E7</accession>
<evidence type="ECO:0000256" key="1">
    <source>
        <dbReference type="SAM" id="SignalP"/>
    </source>
</evidence>
<keyword evidence="3" id="KW-1185">Reference proteome</keyword>
<evidence type="ECO:0000313" key="3">
    <source>
        <dbReference type="Proteomes" id="UP000236738"/>
    </source>
</evidence>
<dbReference type="EMBL" id="FNUS01000001">
    <property type="protein sequence ID" value="SEF80660.1"/>
    <property type="molecule type" value="Genomic_DNA"/>
</dbReference>
<dbReference type="RefSeq" id="WP_103912955.1">
    <property type="nucleotide sequence ID" value="NZ_FNUS01000001.1"/>
</dbReference>
<dbReference type="AlphaFoldDB" id="A0A1H5V0E7"/>
<sequence length="92" mass="10114">MKKVLLLAAFGVAGMMSAKTTSQNSTSNQSLLTSTNHQVNLLCVTTIYRIYADGSQTVVKTDVSLQPDEKFCRLHAQIVLMDAQLAGQYKYI</sequence>
<gene>
    <name evidence="2" type="ORF">SAMN05421847_0990</name>
</gene>
<dbReference type="Proteomes" id="UP000236738">
    <property type="component" value="Unassembled WGS sequence"/>
</dbReference>
<proteinExistence type="predicted"/>
<organism evidence="2 3">
    <name type="scientific">Halpernia humi</name>
    <dbReference type="NCBI Taxonomy" id="493375"/>
    <lineage>
        <taxon>Bacteria</taxon>
        <taxon>Pseudomonadati</taxon>
        <taxon>Bacteroidota</taxon>
        <taxon>Flavobacteriia</taxon>
        <taxon>Flavobacteriales</taxon>
        <taxon>Weeksellaceae</taxon>
        <taxon>Chryseobacterium group</taxon>
        <taxon>Halpernia</taxon>
    </lineage>
</organism>
<name>A0A1H5V0E7_9FLAO</name>
<evidence type="ECO:0000313" key="2">
    <source>
        <dbReference type="EMBL" id="SEF80660.1"/>
    </source>
</evidence>
<protein>
    <submittedName>
        <fullName evidence="2">Uncharacterized protein</fullName>
    </submittedName>
</protein>
<feature type="chain" id="PRO_5009286680" evidence="1">
    <location>
        <begin position="19"/>
        <end position="92"/>
    </location>
</feature>
<feature type="signal peptide" evidence="1">
    <location>
        <begin position="1"/>
        <end position="18"/>
    </location>
</feature>
<reference evidence="3" key="1">
    <citation type="submission" date="2016-10" db="EMBL/GenBank/DDBJ databases">
        <authorList>
            <person name="Varghese N."/>
            <person name="Submissions S."/>
        </authorList>
    </citation>
    <scope>NUCLEOTIDE SEQUENCE [LARGE SCALE GENOMIC DNA]</scope>
    <source>
        <strain evidence="3">DSM 21580</strain>
    </source>
</reference>
<keyword evidence="1" id="KW-0732">Signal</keyword>